<gene>
    <name evidence="1" type="ORF">NCGR_LOCUS28</name>
</gene>
<proteinExistence type="predicted"/>
<dbReference type="EMBL" id="CAJGYO010000001">
    <property type="protein sequence ID" value="CAD6201533.1"/>
    <property type="molecule type" value="Genomic_DNA"/>
</dbReference>
<keyword evidence="2" id="KW-1185">Reference proteome</keyword>
<comment type="caution">
    <text evidence="1">The sequence shown here is derived from an EMBL/GenBank/DDBJ whole genome shotgun (WGS) entry which is preliminary data.</text>
</comment>
<dbReference type="Proteomes" id="UP000604825">
    <property type="component" value="Unassembled WGS sequence"/>
</dbReference>
<evidence type="ECO:0000313" key="2">
    <source>
        <dbReference type="Proteomes" id="UP000604825"/>
    </source>
</evidence>
<evidence type="ECO:0000313" key="1">
    <source>
        <dbReference type="EMBL" id="CAD6201533.1"/>
    </source>
</evidence>
<organism evidence="1 2">
    <name type="scientific">Miscanthus lutarioriparius</name>
    <dbReference type="NCBI Taxonomy" id="422564"/>
    <lineage>
        <taxon>Eukaryota</taxon>
        <taxon>Viridiplantae</taxon>
        <taxon>Streptophyta</taxon>
        <taxon>Embryophyta</taxon>
        <taxon>Tracheophyta</taxon>
        <taxon>Spermatophyta</taxon>
        <taxon>Magnoliopsida</taxon>
        <taxon>Liliopsida</taxon>
        <taxon>Poales</taxon>
        <taxon>Poaceae</taxon>
        <taxon>PACMAD clade</taxon>
        <taxon>Panicoideae</taxon>
        <taxon>Andropogonodae</taxon>
        <taxon>Andropogoneae</taxon>
        <taxon>Saccharinae</taxon>
        <taxon>Miscanthus</taxon>
    </lineage>
</organism>
<protein>
    <submittedName>
        <fullName evidence="1">Uncharacterized protein</fullName>
    </submittedName>
</protein>
<sequence>MACRRGRVRDGVLLPWPGARLQREDGEVGELGVAEQRRGAVQPGVGVVRLRVVPGRAGEEEEVVVAVAARQDPRLVARQEARERQPVERRGVEEVRVEDVRQRVQRRVVGEEHGVGLGGAGHEAAVEEGLQLPGVRAVPGAGAVVGARAQPVIGEGGARRD</sequence>
<name>A0A811M9Z6_9POAL</name>
<accession>A0A811M9Z6</accession>
<dbReference type="AlphaFoldDB" id="A0A811M9Z6"/>
<reference evidence="1" key="1">
    <citation type="submission" date="2020-10" db="EMBL/GenBank/DDBJ databases">
        <authorList>
            <person name="Han B."/>
            <person name="Lu T."/>
            <person name="Zhao Q."/>
            <person name="Huang X."/>
            <person name="Zhao Y."/>
        </authorList>
    </citation>
    <scope>NUCLEOTIDE SEQUENCE</scope>
</reference>